<dbReference type="AlphaFoldDB" id="A0A0N4TE98"/>
<dbReference type="EMBL" id="UZAD01006025">
    <property type="protein sequence ID" value="VDN87685.1"/>
    <property type="molecule type" value="Genomic_DNA"/>
</dbReference>
<evidence type="ECO:0000313" key="3">
    <source>
        <dbReference type="WBParaSite" id="BPAG_0000653601-mRNA-1"/>
    </source>
</evidence>
<name>A0A0N4TE98_BRUPA</name>
<organism evidence="3">
    <name type="scientific">Brugia pahangi</name>
    <name type="common">Filarial nematode worm</name>
    <dbReference type="NCBI Taxonomy" id="6280"/>
    <lineage>
        <taxon>Eukaryota</taxon>
        <taxon>Metazoa</taxon>
        <taxon>Ecdysozoa</taxon>
        <taxon>Nematoda</taxon>
        <taxon>Chromadorea</taxon>
        <taxon>Rhabditida</taxon>
        <taxon>Spirurina</taxon>
        <taxon>Spiruromorpha</taxon>
        <taxon>Filarioidea</taxon>
        <taxon>Onchocercidae</taxon>
        <taxon>Brugia</taxon>
    </lineage>
</organism>
<proteinExistence type="predicted"/>
<dbReference type="WBParaSite" id="BPAG_0000653601-mRNA-1">
    <property type="protein sequence ID" value="BPAG_0000653601-mRNA-1"/>
    <property type="gene ID" value="BPAG_0000653601"/>
</dbReference>
<keyword evidence="2" id="KW-1185">Reference proteome</keyword>
<sequence>MTQLVNASLMYQLELSVNILRRHESHNVLKLMKQLQQH</sequence>
<dbReference type="Proteomes" id="UP000278627">
    <property type="component" value="Unassembled WGS sequence"/>
</dbReference>
<reference evidence="1 2" key="2">
    <citation type="submission" date="2018-11" db="EMBL/GenBank/DDBJ databases">
        <authorList>
            <consortium name="Pathogen Informatics"/>
        </authorList>
    </citation>
    <scope>NUCLEOTIDE SEQUENCE [LARGE SCALE GENOMIC DNA]</scope>
</reference>
<accession>A0A0N4TE98</accession>
<protein>
    <submittedName>
        <fullName evidence="3">Flagellin</fullName>
    </submittedName>
</protein>
<evidence type="ECO:0000313" key="2">
    <source>
        <dbReference type="Proteomes" id="UP000278627"/>
    </source>
</evidence>
<gene>
    <name evidence="1" type="ORF">BPAG_LOCUS6499</name>
</gene>
<reference evidence="3" key="1">
    <citation type="submission" date="2017-02" db="UniProtKB">
        <authorList>
            <consortium name="WormBaseParasite"/>
        </authorList>
    </citation>
    <scope>IDENTIFICATION</scope>
</reference>
<evidence type="ECO:0000313" key="1">
    <source>
        <dbReference type="EMBL" id="VDN87685.1"/>
    </source>
</evidence>